<dbReference type="PANTHER" id="PTHR46709:SF14">
    <property type="entry name" value="G-PROTEIN COUPLED RECEPTORS FAMILY 1 PROFILE DOMAIN-CONTAINING PROTEIN"/>
    <property type="match status" value="1"/>
</dbReference>
<evidence type="ECO:0000313" key="8">
    <source>
        <dbReference type="Proteomes" id="UP000659654"/>
    </source>
</evidence>
<evidence type="ECO:0000256" key="5">
    <source>
        <dbReference type="SAM" id="Phobius"/>
    </source>
</evidence>
<keyword evidence="3 5" id="KW-1133">Transmembrane helix</keyword>
<dbReference type="Gene3D" id="1.20.1070.10">
    <property type="entry name" value="Rhodopsin 7-helix transmembrane proteins"/>
    <property type="match status" value="1"/>
</dbReference>
<dbReference type="Proteomes" id="UP000582659">
    <property type="component" value="Unassembled WGS sequence"/>
</dbReference>
<keyword evidence="4 5" id="KW-0472">Membrane</keyword>
<reference evidence="7" key="1">
    <citation type="submission" date="2020-09" db="EMBL/GenBank/DDBJ databases">
        <authorList>
            <person name="Kikuchi T."/>
        </authorList>
    </citation>
    <scope>NUCLEOTIDE SEQUENCE</scope>
    <source>
        <strain evidence="7">Ka4C1</strain>
    </source>
</reference>
<sequence length="436" mass="48821">MDKEVIDYLDLKNITITTAEAEPICGEYEQYTLIRFMLLSFASIIALAGMLGNAFLVMFFTTRKLPNTPPTLYPGVLAFLDWCMCVMYIALFGADAAVVYLNSKTLFLIYHAYVVPAFVVARITQLAIPYMLIFATLERYVWITSPLANRILKKMFSRRGRYITMLTTLAICVALRLPLGWSIIVYEFPDCPDFFRTKMANVAEWASESYMYHVYDFHILGVAQTFLPFVVLVVLNVMVVRKMIRVRSQSTAPSARMSISVEASTPFCTTPSPSECSGAKAELATNGFSSLLVPSYAYSRNASIATGQYDMGSISAGRPMSRKTDRAVRAAIYTMLGIVMSYLVSNSLHLVLTILERSGSPLLIDVEDPARASTFHTYFSDMVSFVYMFTSGARVLIYVMCNPTIRKDICRLLCDVFAKFHKAQLKQNAADGPTML</sequence>
<dbReference type="PANTHER" id="PTHR46709">
    <property type="entry name" value="PROTEIN CBG23488-RELATED"/>
    <property type="match status" value="1"/>
</dbReference>
<comment type="caution">
    <text evidence="7">The sequence shown here is derived from an EMBL/GenBank/DDBJ whole genome shotgun (WGS) entry which is preliminary data.</text>
</comment>
<name>A0A7I8X749_BURXY</name>
<organism evidence="7 8">
    <name type="scientific">Bursaphelenchus xylophilus</name>
    <name type="common">Pinewood nematode worm</name>
    <name type="synonym">Aphelenchoides xylophilus</name>
    <dbReference type="NCBI Taxonomy" id="6326"/>
    <lineage>
        <taxon>Eukaryota</taxon>
        <taxon>Metazoa</taxon>
        <taxon>Ecdysozoa</taxon>
        <taxon>Nematoda</taxon>
        <taxon>Chromadorea</taxon>
        <taxon>Rhabditida</taxon>
        <taxon>Tylenchina</taxon>
        <taxon>Tylenchomorpha</taxon>
        <taxon>Aphelenchoidea</taxon>
        <taxon>Aphelenchoididae</taxon>
        <taxon>Bursaphelenchus</taxon>
    </lineage>
</organism>
<feature type="domain" description="G-protein coupled receptors family 1 profile" evidence="6">
    <location>
        <begin position="52"/>
        <end position="398"/>
    </location>
</feature>
<dbReference type="EMBL" id="CAJFDI010000005">
    <property type="protein sequence ID" value="CAD5233048.1"/>
    <property type="molecule type" value="Genomic_DNA"/>
</dbReference>
<dbReference type="PROSITE" id="PS50262">
    <property type="entry name" value="G_PROTEIN_RECEP_F1_2"/>
    <property type="match status" value="1"/>
</dbReference>
<evidence type="ECO:0000259" key="6">
    <source>
        <dbReference type="PROSITE" id="PS50262"/>
    </source>
</evidence>
<dbReference type="InterPro" id="IPR017452">
    <property type="entry name" value="GPCR_Rhodpsn_7TM"/>
</dbReference>
<feature type="transmembrane region" description="Helical" evidence="5">
    <location>
        <begin position="72"/>
        <end position="93"/>
    </location>
</feature>
<evidence type="ECO:0000256" key="2">
    <source>
        <dbReference type="ARBA" id="ARBA00022692"/>
    </source>
</evidence>
<feature type="transmembrane region" description="Helical" evidence="5">
    <location>
        <begin position="330"/>
        <end position="355"/>
    </location>
</feature>
<feature type="transmembrane region" description="Helical" evidence="5">
    <location>
        <begin position="375"/>
        <end position="397"/>
    </location>
</feature>
<comment type="subcellular location">
    <subcellularLocation>
        <location evidence="1">Membrane</location>
    </subcellularLocation>
</comment>
<dbReference type="OrthoDB" id="5790572at2759"/>
<keyword evidence="2 5" id="KW-0812">Transmembrane</keyword>
<keyword evidence="8" id="KW-1185">Reference proteome</keyword>
<feature type="transmembrane region" description="Helical" evidence="5">
    <location>
        <begin position="113"/>
        <end position="141"/>
    </location>
</feature>
<dbReference type="AlphaFoldDB" id="A0A7I8X749"/>
<accession>A0A7I8X749</accession>
<dbReference type="Proteomes" id="UP000659654">
    <property type="component" value="Unassembled WGS sequence"/>
</dbReference>
<evidence type="ECO:0000256" key="1">
    <source>
        <dbReference type="ARBA" id="ARBA00004370"/>
    </source>
</evidence>
<evidence type="ECO:0000256" key="3">
    <source>
        <dbReference type="ARBA" id="ARBA00022989"/>
    </source>
</evidence>
<feature type="transmembrane region" description="Helical" evidence="5">
    <location>
        <begin position="36"/>
        <end position="60"/>
    </location>
</feature>
<proteinExistence type="predicted"/>
<feature type="transmembrane region" description="Helical" evidence="5">
    <location>
        <begin position="162"/>
        <end position="186"/>
    </location>
</feature>
<gene>
    <name evidence="7" type="ORF">BXYJ_LOCUS13139</name>
</gene>
<protein>
    <submittedName>
        <fullName evidence="7">(pine wood nematode) hypothetical protein</fullName>
    </submittedName>
</protein>
<evidence type="ECO:0000313" key="7">
    <source>
        <dbReference type="EMBL" id="CAD5233048.1"/>
    </source>
</evidence>
<evidence type="ECO:0000256" key="4">
    <source>
        <dbReference type="ARBA" id="ARBA00023136"/>
    </source>
</evidence>
<feature type="transmembrane region" description="Helical" evidence="5">
    <location>
        <begin position="217"/>
        <end position="240"/>
    </location>
</feature>
<dbReference type="EMBL" id="CAJFCV020000005">
    <property type="protein sequence ID" value="CAG9126471.1"/>
    <property type="molecule type" value="Genomic_DNA"/>
</dbReference>
<dbReference type="GO" id="GO:0016020">
    <property type="term" value="C:membrane"/>
    <property type="evidence" value="ECO:0007669"/>
    <property type="project" value="UniProtKB-SubCell"/>
</dbReference>
<dbReference type="SUPFAM" id="SSF81321">
    <property type="entry name" value="Family A G protein-coupled receptor-like"/>
    <property type="match status" value="1"/>
</dbReference>